<evidence type="ECO:0000313" key="5">
    <source>
        <dbReference type="Proteomes" id="UP001157418"/>
    </source>
</evidence>
<feature type="domain" description="Reverse transcriptase/retrotransposon-derived protein RNase H-like" evidence="2">
    <location>
        <begin position="48"/>
        <end position="141"/>
    </location>
</feature>
<dbReference type="FunFam" id="3.30.70.270:FF:000020">
    <property type="entry name" value="Transposon Tf2-6 polyprotein-like Protein"/>
    <property type="match status" value="1"/>
</dbReference>
<keyword evidence="1" id="KW-0511">Multifunctional enzyme</keyword>
<organism evidence="4 5">
    <name type="scientific">Lactuca virosa</name>
    <dbReference type="NCBI Taxonomy" id="75947"/>
    <lineage>
        <taxon>Eukaryota</taxon>
        <taxon>Viridiplantae</taxon>
        <taxon>Streptophyta</taxon>
        <taxon>Embryophyta</taxon>
        <taxon>Tracheophyta</taxon>
        <taxon>Spermatophyta</taxon>
        <taxon>Magnoliopsida</taxon>
        <taxon>eudicotyledons</taxon>
        <taxon>Gunneridae</taxon>
        <taxon>Pentapetalae</taxon>
        <taxon>asterids</taxon>
        <taxon>campanulids</taxon>
        <taxon>Asterales</taxon>
        <taxon>Asteraceae</taxon>
        <taxon>Cichorioideae</taxon>
        <taxon>Cichorieae</taxon>
        <taxon>Lactucinae</taxon>
        <taxon>Lactuca</taxon>
    </lineage>
</organism>
<evidence type="ECO:0000313" key="4">
    <source>
        <dbReference type="EMBL" id="CAH1447070.1"/>
    </source>
</evidence>
<dbReference type="InterPro" id="IPR043128">
    <property type="entry name" value="Rev_trsase/Diguanyl_cyclase"/>
</dbReference>
<dbReference type="SUPFAM" id="SSF56672">
    <property type="entry name" value="DNA/RNA polymerases"/>
    <property type="match status" value="1"/>
</dbReference>
<dbReference type="GO" id="GO:0003676">
    <property type="term" value="F:nucleic acid binding"/>
    <property type="evidence" value="ECO:0007669"/>
    <property type="project" value="InterPro"/>
</dbReference>
<dbReference type="SUPFAM" id="SSF53098">
    <property type="entry name" value="Ribonuclease H-like"/>
    <property type="match status" value="1"/>
</dbReference>
<dbReference type="InterPro" id="IPR041588">
    <property type="entry name" value="Integrase_H2C2"/>
</dbReference>
<dbReference type="FunFam" id="3.10.20.370:FF:000001">
    <property type="entry name" value="Retrovirus-related Pol polyprotein from transposon 17.6-like protein"/>
    <property type="match status" value="1"/>
</dbReference>
<dbReference type="Gene3D" id="1.10.340.70">
    <property type="match status" value="1"/>
</dbReference>
<evidence type="ECO:0000259" key="3">
    <source>
        <dbReference type="Pfam" id="PF17921"/>
    </source>
</evidence>
<accession>A0AAU9P9Z1</accession>
<evidence type="ECO:0000259" key="2">
    <source>
        <dbReference type="Pfam" id="PF17919"/>
    </source>
</evidence>
<dbReference type="InterPro" id="IPR041577">
    <property type="entry name" value="RT_RNaseH_2"/>
</dbReference>
<dbReference type="EMBL" id="CAKMRJ010005523">
    <property type="protein sequence ID" value="CAH1447070.1"/>
    <property type="molecule type" value="Genomic_DNA"/>
</dbReference>
<dbReference type="GO" id="GO:0003824">
    <property type="term" value="F:catalytic activity"/>
    <property type="evidence" value="ECO:0007669"/>
    <property type="project" value="UniProtKB-KW"/>
</dbReference>
<dbReference type="Gene3D" id="3.30.70.270">
    <property type="match status" value="1"/>
</dbReference>
<comment type="caution">
    <text evidence="4">The sequence shown here is derived from an EMBL/GenBank/DDBJ whole genome shotgun (WGS) entry which is preliminary data.</text>
</comment>
<protein>
    <recommendedName>
        <fullName evidence="6">Integrase catalytic domain-containing protein</fullName>
    </recommendedName>
</protein>
<reference evidence="4 5" key="1">
    <citation type="submission" date="2022-01" db="EMBL/GenBank/DDBJ databases">
        <authorList>
            <person name="Xiong W."/>
            <person name="Schranz E."/>
        </authorList>
    </citation>
    <scope>NUCLEOTIDE SEQUENCE [LARGE SCALE GENOMIC DNA]</scope>
</reference>
<dbReference type="Gene3D" id="3.10.20.370">
    <property type="match status" value="1"/>
</dbReference>
<sequence length="431" mass="49876">MQWETPKSPSDIRSFLGLAGYYRRFIRDFSKIVVPLTRLTRKGVDFRWGPEQQRAFETLRQCLCEAPVLTLPEGVEDFVVFCDASITGLGAVLMQRGRVVAYASRQLKPHETRYPTHDLELGAVVFALKIWRHYLYGVRCTIYTDHKSLRHIMDQPNLNMTQRGWLNVVKDYDCEILYHPGKAHVVVDALSRKSAGSSTPARCMRIAVDSPLVGLIRDANIEGMRPENWKLERIKGESARFFQDIRGLLTRYGRVWVPMSGGVRQTVMEEAHKSRFSIHPGATKMYRDLSSSYWSPGMKRDIAWFVERCLTCRMVKAEHQRPHGKLQPLEIPMWKWERIAMDFITKLPKTARGFDAIWVIVDRLTKSSHFLAIRESSSAEKLADLYVREIVSRHGVPVSIVSDRDVRVRLQQQLSFQYWHPAFRAVVWAEV</sequence>
<dbReference type="PANTHER" id="PTHR37984:SF5">
    <property type="entry name" value="PROTEIN NYNRIN-LIKE"/>
    <property type="match status" value="1"/>
</dbReference>
<name>A0AAU9P9Z1_9ASTR</name>
<dbReference type="CDD" id="cd09274">
    <property type="entry name" value="RNase_HI_RT_Ty3"/>
    <property type="match status" value="1"/>
</dbReference>
<feature type="domain" description="Integrase zinc-binding" evidence="3">
    <location>
        <begin position="263"/>
        <end position="317"/>
    </location>
</feature>
<evidence type="ECO:0008006" key="6">
    <source>
        <dbReference type="Google" id="ProtNLM"/>
    </source>
</evidence>
<evidence type="ECO:0000256" key="1">
    <source>
        <dbReference type="ARBA" id="ARBA00023268"/>
    </source>
</evidence>
<dbReference type="InterPro" id="IPR012337">
    <property type="entry name" value="RNaseH-like_sf"/>
</dbReference>
<dbReference type="PANTHER" id="PTHR37984">
    <property type="entry name" value="PROTEIN CBG26694"/>
    <property type="match status" value="1"/>
</dbReference>
<dbReference type="InterPro" id="IPR050951">
    <property type="entry name" value="Retrovirus_Pol_polyprotein"/>
</dbReference>
<keyword evidence="5" id="KW-1185">Reference proteome</keyword>
<dbReference type="Pfam" id="PF17919">
    <property type="entry name" value="RT_RNaseH_2"/>
    <property type="match status" value="1"/>
</dbReference>
<dbReference type="Pfam" id="PF17921">
    <property type="entry name" value="Integrase_H2C2"/>
    <property type="match status" value="1"/>
</dbReference>
<dbReference type="AlphaFoldDB" id="A0AAU9P9Z1"/>
<dbReference type="Gene3D" id="3.30.420.10">
    <property type="entry name" value="Ribonuclease H-like superfamily/Ribonuclease H"/>
    <property type="match status" value="1"/>
</dbReference>
<gene>
    <name evidence="4" type="ORF">LVIROSA_LOCUS32709</name>
</gene>
<dbReference type="InterPro" id="IPR043502">
    <property type="entry name" value="DNA/RNA_pol_sf"/>
</dbReference>
<dbReference type="Proteomes" id="UP001157418">
    <property type="component" value="Unassembled WGS sequence"/>
</dbReference>
<dbReference type="InterPro" id="IPR036397">
    <property type="entry name" value="RNaseH_sf"/>
</dbReference>
<proteinExistence type="predicted"/>